<proteinExistence type="predicted"/>
<name>A0ACB8SA59_9AGAM</name>
<reference evidence="1" key="1">
    <citation type="submission" date="2021-02" db="EMBL/GenBank/DDBJ databases">
        <authorList>
            <consortium name="DOE Joint Genome Institute"/>
            <person name="Ahrendt S."/>
            <person name="Looney B.P."/>
            <person name="Miyauchi S."/>
            <person name="Morin E."/>
            <person name="Drula E."/>
            <person name="Courty P.E."/>
            <person name="Chicoki N."/>
            <person name="Fauchery L."/>
            <person name="Kohler A."/>
            <person name="Kuo A."/>
            <person name="Labutti K."/>
            <person name="Pangilinan J."/>
            <person name="Lipzen A."/>
            <person name="Riley R."/>
            <person name="Andreopoulos W."/>
            <person name="He G."/>
            <person name="Johnson J."/>
            <person name="Barry K.W."/>
            <person name="Grigoriev I.V."/>
            <person name="Nagy L."/>
            <person name="Hibbett D."/>
            <person name="Henrissat B."/>
            <person name="Matheny P.B."/>
            <person name="Labbe J."/>
            <person name="Martin F."/>
        </authorList>
    </citation>
    <scope>NUCLEOTIDE SEQUENCE</scope>
    <source>
        <strain evidence="1">FP105234-sp</strain>
    </source>
</reference>
<sequence length="600" mass="66976">MADVDSKTDVPQDIVAIFHTSFHPTQGNIVDWFLKASDGLRLDGVEFSSLPSGLHLIDEDVVYFTKDNRRGVSVFRRRRTSEEGHRGFRLSSLGILLAPSPRPRPWNHVPALKALVSQIYDSLDERDILEPMQEDWEPAQAFFEERKARQQPDASGSMDWKHWNDELCVEEIASLSSHPTLHLPHLLRILGPSCLTLYKHILGRRRILIYTLPPVEAACVLCQVAADICYEDQIDSDTLLDISSDLIGTDPLLTRLKGKHKEGVNVLGMVTLHDIDMMERESKTGRGWIACTTDAIFMERPQYYDLIVDLTANSAAKAARPSMYISRQQHSGPRRPSYHISSVRFTWSDLRLWTELNRILQLDKDSTSLHHGQAGTSIHPPSAWNEVWRIYEDVCIMCAGLWTGVWRSTASGDVHLEGDDDLTLRTIRVRSIGNGIEGRPMPGAFRDVAPSNKTMRRSSGMSMNSSASKGARSAVVSVSPVAEDDEDNIADEATDADTTRDAARDRQLLTTLALLQTFHAHTGFLLSRLAMFLPPPEERERVGTVVLAPKDLAAFELGGLSGLDAKFVEWLADEYAGGAQVVVRRSWRDILGLVFGFGGM</sequence>
<gene>
    <name evidence="1" type="ORF">FA95DRAFT_1553112</name>
</gene>
<evidence type="ECO:0000313" key="2">
    <source>
        <dbReference type="Proteomes" id="UP000814033"/>
    </source>
</evidence>
<organism evidence="1 2">
    <name type="scientific">Auriscalpium vulgare</name>
    <dbReference type="NCBI Taxonomy" id="40419"/>
    <lineage>
        <taxon>Eukaryota</taxon>
        <taxon>Fungi</taxon>
        <taxon>Dikarya</taxon>
        <taxon>Basidiomycota</taxon>
        <taxon>Agaricomycotina</taxon>
        <taxon>Agaricomycetes</taxon>
        <taxon>Russulales</taxon>
        <taxon>Auriscalpiaceae</taxon>
        <taxon>Auriscalpium</taxon>
    </lineage>
</organism>
<comment type="caution">
    <text evidence="1">The sequence shown here is derived from an EMBL/GenBank/DDBJ whole genome shotgun (WGS) entry which is preliminary data.</text>
</comment>
<dbReference type="Proteomes" id="UP000814033">
    <property type="component" value="Unassembled WGS sequence"/>
</dbReference>
<reference evidence="1" key="2">
    <citation type="journal article" date="2022" name="New Phytol.">
        <title>Evolutionary transition to the ectomycorrhizal habit in the genomes of a hyperdiverse lineage of mushroom-forming fungi.</title>
        <authorList>
            <person name="Looney B."/>
            <person name="Miyauchi S."/>
            <person name="Morin E."/>
            <person name="Drula E."/>
            <person name="Courty P.E."/>
            <person name="Kohler A."/>
            <person name="Kuo A."/>
            <person name="LaButti K."/>
            <person name="Pangilinan J."/>
            <person name="Lipzen A."/>
            <person name="Riley R."/>
            <person name="Andreopoulos W."/>
            <person name="He G."/>
            <person name="Johnson J."/>
            <person name="Nolan M."/>
            <person name="Tritt A."/>
            <person name="Barry K.W."/>
            <person name="Grigoriev I.V."/>
            <person name="Nagy L.G."/>
            <person name="Hibbett D."/>
            <person name="Henrissat B."/>
            <person name="Matheny P.B."/>
            <person name="Labbe J."/>
            <person name="Martin F.M."/>
        </authorList>
    </citation>
    <scope>NUCLEOTIDE SEQUENCE</scope>
    <source>
        <strain evidence="1">FP105234-sp</strain>
    </source>
</reference>
<accession>A0ACB8SA59</accession>
<evidence type="ECO:0000313" key="1">
    <source>
        <dbReference type="EMBL" id="KAI0052831.1"/>
    </source>
</evidence>
<keyword evidence="2" id="KW-1185">Reference proteome</keyword>
<protein>
    <submittedName>
        <fullName evidence="1">Uncharacterized protein</fullName>
    </submittedName>
</protein>
<dbReference type="EMBL" id="MU275843">
    <property type="protein sequence ID" value="KAI0052831.1"/>
    <property type="molecule type" value="Genomic_DNA"/>
</dbReference>